<dbReference type="Pfam" id="PF02413">
    <property type="entry name" value="Caudo_TAP"/>
    <property type="match status" value="1"/>
</dbReference>
<name>A0A5C7CFK8_SERMA</name>
<evidence type="ECO:0000313" key="3">
    <source>
        <dbReference type="Proteomes" id="UP000321126"/>
    </source>
</evidence>
<sequence length="191" mass="21351">MALYGVCLPPMVRWRHGYTVYPNCMRYEMITIVTSPRDARYSSADNSTIDCIIGVHLAAGSESVTEIPFTASPEDTEEHGRQLYADLVAGEFGVVAPYLPPEIPLEQLRERALSKRSRLLADADAVIRPLERAVKLGIATEEEKARLDAWERYSVLLSRVDTDKAPDIAWPTYPAEPSPIPPIAKSQRKKK</sequence>
<protein>
    <submittedName>
        <fullName evidence="2">Tail fiber assembly protein</fullName>
    </submittedName>
</protein>
<feature type="region of interest" description="Disordered" evidence="1">
    <location>
        <begin position="166"/>
        <end position="191"/>
    </location>
</feature>
<evidence type="ECO:0000256" key="1">
    <source>
        <dbReference type="SAM" id="MobiDB-lite"/>
    </source>
</evidence>
<dbReference type="Proteomes" id="UP000321126">
    <property type="component" value="Unassembled WGS sequence"/>
</dbReference>
<evidence type="ECO:0000313" key="2">
    <source>
        <dbReference type="EMBL" id="TXE33256.1"/>
    </source>
</evidence>
<proteinExistence type="predicted"/>
<accession>A0A5C7CFK8</accession>
<dbReference type="PANTHER" id="PTHR34413:SF2">
    <property type="entry name" value="PROPHAGE TAIL FIBER ASSEMBLY PROTEIN HOMOLOG TFAE-RELATED"/>
    <property type="match status" value="1"/>
</dbReference>
<organism evidence="2 3">
    <name type="scientific">Serratia marcescens</name>
    <dbReference type="NCBI Taxonomy" id="615"/>
    <lineage>
        <taxon>Bacteria</taxon>
        <taxon>Pseudomonadati</taxon>
        <taxon>Pseudomonadota</taxon>
        <taxon>Gammaproteobacteria</taxon>
        <taxon>Enterobacterales</taxon>
        <taxon>Yersiniaceae</taxon>
        <taxon>Serratia</taxon>
    </lineage>
</organism>
<dbReference type="AlphaFoldDB" id="A0A5C7CFK8"/>
<gene>
    <name evidence="2" type="ORF">FOT62_13880</name>
</gene>
<comment type="caution">
    <text evidence="2">The sequence shown here is derived from an EMBL/GenBank/DDBJ whole genome shotgun (WGS) entry which is preliminary data.</text>
</comment>
<reference evidence="2 3" key="1">
    <citation type="submission" date="2019-07" db="EMBL/GenBank/DDBJ databases">
        <title>Serratia strains were isolated from fresh produce.</title>
        <authorList>
            <person name="Cho G.-S."/>
            <person name="Stein M."/>
            <person name="Lee W."/>
            <person name="Suh S.H."/>
            <person name="Franz C.M.A.P."/>
        </authorList>
    </citation>
    <scope>NUCLEOTIDE SEQUENCE [LARGE SCALE GENOMIC DNA]</scope>
    <source>
        <strain evidence="2 3">S16</strain>
    </source>
</reference>
<dbReference type="PANTHER" id="PTHR34413">
    <property type="entry name" value="PROPHAGE TAIL FIBER ASSEMBLY PROTEIN HOMOLOG TFAE-RELATED-RELATED"/>
    <property type="match status" value="1"/>
</dbReference>
<dbReference type="EMBL" id="VOUQ01000007">
    <property type="protein sequence ID" value="TXE33256.1"/>
    <property type="molecule type" value="Genomic_DNA"/>
</dbReference>
<dbReference type="InterPro" id="IPR003458">
    <property type="entry name" value="Phage_T4_Gp38_tail_assem"/>
</dbReference>
<dbReference type="InterPro" id="IPR051220">
    <property type="entry name" value="TFA_Chaperone"/>
</dbReference>